<dbReference type="PANTHER" id="PTHR30005:SF0">
    <property type="entry name" value="RETROGRADE REGULATION PROTEIN 2"/>
    <property type="match status" value="1"/>
</dbReference>
<dbReference type="Pfam" id="PF21447">
    <property type="entry name" value="Ppx-GppA_III"/>
    <property type="match status" value="1"/>
</dbReference>
<dbReference type="SUPFAM" id="SSF53067">
    <property type="entry name" value="Actin-like ATPase domain"/>
    <property type="match status" value="2"/>
</dbReference>
<evidence type="ECO:0000256" key="3">
    <source>
        <dbReference type="ARBA" id="ARBA00022801"/>
    </source>
</evidence>
<evidence type="ECO:0000313" key="8">
    <source>
        <dbReference type="Proteomes" id="UP001589738"/>
    </source>
</evidence>
<reference evidence="7 8" key="1">
    <citation type="submission" date="2024-09" db="EMBL/GenBank/DDBJ databases">
        <authorList>
            <person name="Sun Q."/>
            <person name="Mori K."/>
        </authorList>
    </citation>
    <scope>NUCLEOTIDE SEQUENCE [LARGE SCALE GENOMIC DNA]</scope>
    <source>
        <strain evidence="7 8">CGMCC 1.9126</strain>
    </source>
</reference>
<dbReference type="InterPro" id="IPR022371">
    <property type="entry name" value="Exopolyphosphatase"/>
</dbReference>
<accession>A0ABV6KQT3</accession>
<sequence>MKKWAVIDIGSNTIRLVIYIETINHFYKEVENIKAVARLRKYLNEENVLSNEGVQKCLTILKGFKEIIDFNGINEVKCVATATIRQAVNKSDVLERVKGVLGFDIQILSEEEEAYLGFLAVVNTTAVKDGVTIDIGGGSTEITYYENKKLVQFHSFPFGVVSLKEKFMGGSRMTNDERMALQKMVLEAFESLPWLKNKQIPIVAIGGSARNIAQVHQHLKNYPLAGIHQYGMSPDDLHNILQMMESMEVTEIEKLEGLSKDRADIILPAIEVFDMLCKYVQATRFIFSKRGLREGILYKEKAGGKNPSDFILENSIDHLVRDYGIEEGHSDHVAWLAKQIYFELSNVFGNKTNEYSDRLIEQSARIYYIGQYVDSDVSSQHTFNLLAHQSIDGITHKERLILALIASYKNWALLKQYSTPFIEWFSKGELKDIRIAGSMVKLASALDSSKRMLVKKIKVQKRQDELVFQLSCVGNTFVEQYQAEKQIRHLEKSLKYKIILEFISDR</sequence>
<evidence type="ECO:0000256" key="2">
    <source>
        <dbReference type="ARBA" id="ARBA00012451"/>
    </source>
</evidence>
<dbReference type="Gene3D" id="3.30.420.150">
    <property type="entry name" value="Exopolyphosphatase. Domain 2"/>
    <property type="match status" value="1"/>
</dbReference>
<evidence type="ECO:0000259" key="6">
    <source>
        <dbReference type="Pfam" id="PF21447"/>
    </source>
</evidence>
<comment type="catalytic activity">
    <reaction evidence="4">
        <text>[phosphate](n) + H2O = [phosphate](n-1) + phosphate + H(+)</text>
        <dbReference type="Rhea" id="RHEA:21528"/>
        <dbReference type="Rhea" id="RHEA-COMP:9859"/>
        <dbReference type="Rhea" id="RHEA-COMP:14279"/>
        <dbReference type="ChEBI" id="CHEBI:15377"/>
        <dbReference type="ChEBI" id="CHEBI:15378"/>
        <dbReference type="ChEBI" id="CHEBI:16838"/>
        <dbReference type="ChEBI" id="CHEBI:43474"/>
        <dbReference type="EC" id="3.6.1.11"/>
    </reaction>
</comment>
<evidence type="ECO:0000259" key="5">
    <source>
        <dbReference type="Pfam" id="PF02541"/>
    </source>
</evidence>
<dbReference type="EC" id="3.6.1.11" evidence="2"/>
<dbReference type="PANTHER" id="PTHR30005">
    <property type="entry name" value="EXOPOLYPHOSPHATASE"/>
    <property type="match status" value="1"/>
</dbReference>
<keyword evidence="3 7" id="KW-0378">Hydrolase</keyword>
<dbReference type="InterPro" id="IPR050273">
    <property type="entry name" value="GppA/Ppx_hydrolase"/>
</dbReference>
<gene>
    <name evidence="7" type="primary">ppx</name>
    <name evidence="7" type="ORF">ACFFHF_08395</name>
</gene>
<feature type="domain" description="Ppx/GppA phosphatase N-terminal" evidence="5">
    <location>
        <begin position="27"/>
        <end position="300"/>
    </location>
</feature>
<dbReference type="InterPro" id="IPR043129">
    <property type="entry name" value="ATPase_NBD"/>
</dbReference>
<evidence type="ECO:0000313" key="7">
    <source>
        <dbReference type="EMBL" id="MFC0475270.1"/>
    </source>
</evidence>
<dbReference type="Proteomes" id="UP001589738">
    <property type="component" value="Unassembled WGS sequence"/>
</dbReference>
<dbReference type="Pfam" id="PF02541">
    <property type="entry name" value="Ppx-GppA"/>
    <property type="match status" value="1"/>
</dbReference>
<dbReference type="RefSeq" id="WP_160548709.1">
    <property type="nucleotide sequence ID" value="NZ_JBHLUU010000024.1"/>
</dbReference>
<dbReference type="Gene3D" id="1.10.3210.10">
    <property type="entry name" value="Hypothetical protein af1432"/>
    <property type="match status" value="1"/>
</dbReference>
<comment type="caution">
    <text evidence="7">The sequence shown here is derived from an EMBL/GenBank/DDBJ whole genome shotgun (WGS) entry which is preliminary data.</text>
</comment>
<dbReference type="EMBL" id="JBHLUU010000024">
    <property type="protein sequence ID" value="MFC0475270.1"/>
    <property type="molecule type" value="Genomic_DNA"/>
</dbReference>
<dbReference type="GO" id="GO:0004309">
    <property type="term" value="F:exopolyphosphatase activity"/>
    <property type="evidence" value="ECO:0007669"/>
    <property type="project" value="UniProtKB-EC"/>
</dbReference>
<keyword evidence="8" id="KW-1185">Reference proteome</keyword>
<comment type="similarity">
    <text evidence="1">Belongs to the GppA/Ppx family.</text>
</comment>
<evidence type="ECO:0000256" key="4">
    <source>
        <dbReference type="ARBA" id="ARBA00047607"/>
    </source>
</evidence>
<name>A0ABV6KQT3_9BACI</name>
<feature type="domain" description="Ppx/GppA phosphatase C-terminal" evidence="6">
    <location>
        <begin position="313"/>
        <end position="477"/>
    </location>
</feature>
<protein>
    <recommendedName>
        <fullName evidence="2">exopolyphosphatase</fullName>
        <ecNumber evidence="2">3.6.1.11</ecNumber>
    </recommendedName>
</protein>
<dbReference type="Gene3D" id="3.30.420.40">
    <property type="match status" value="1"/>
</dbReference>
<dbReference type="InterPro" id="IPR048950">
    <property type="entry name" value="Ppx_GppA_C"/>
</dbReference>
<proteinExistence type="inferred from homology"/>
<dbReference type="SUPFAM" id="SSF109604">
    <property type="entry name" value="HD-domain/PDEase-like"/>
    <property type="match status" value="1"/>
</dbReference>
<dbReference type="NCBIfam" id="TIGR03706">
    <property type="entry name" value="exo_poly_only"/>
    <property type="match status" value="1"/>
</dbReference>
<evidence type="ECO:0000256" key="1">
    <source>
        <dbReference type="ARBA" id="ARBA00007125"/>
    </source>
</evidence>
<dbReference type="InterPro" id="IPR003695">
    <property type="entry name" value="Ppx_GppA_N"/>
</dbReference>
<dbReference type="CDD" id="cd24052">
    <property type="entry name" value="ASKHA_NBD_HpPPX-GppA-like"/>
    <property type="match status" value="1"/>
</dbReference>
<organism evidence="7 8">
    <name type="scientific">Robertmurraya beringensis</name>
    <dbReference type="NCBI Taxonomy" id="641660"/>
    <lineage>
        <taxon>Bacteria</taxon>
        <taxon>Bacillati</taxon>
        <taxon>Bacillota</taxon>
        <taxon>Bacilli</taxon>
        <taxon>Bacillales</taxon>
        <taxon>Bacillaceae</taxon>
        <taxon>Robertmurraya</taxon>
    </lineage>
</organism>